<keyword evidence="1" id="KW-0812">Transmembrane</keyword>
<dbReference type="OrthoDB" id="9151209at2"/>
<comment type="caution">
    <text evidence="2">The sequence shown here is derived from an EMBL/GenBank/DDBJ whole genome shotgun (WGS) entry which is preliminary data.</text>
</comment>
<name>A0A0J1H2T2_9GAMM</name>
<feature type="transmembrane region" description="Helical" evidence="1">
    <location>
        <begin position="21"/>
        <end position="39"/>
    </location>
</feature>
<keyword evidence="3" id="KW-1185">Reference proteome</keyword>
<dbReference type="AlphaFoldDB" id="A0A0J1H2T2"/>
<keyword evidence="1" id="KW-0472">Membrane</keyword>
<proteinExistence type="predicted"/>
<evidence type="ECO:0000313" key="3">
    <source>
        <dbReference type="Proteomes" id="UP000036097"/>
    </source>
</evidence>
<dbReference type="PATRIC" id="fig|1195763.3.peg.1888"/>
<dbReference type="RefSeq" id="WP_047878529.1">
    <property type="nucleotide sequence ID" value="NZ_LDOT01000011.1"/>
</dbReference>
<evidence type="ECO:0000313" key="2">
    <source>
        <dbReference type="EMBL" id="KLV06154.1"/>
    </source>
</evidence>
<protein>
    <submittedName>
        <fullName evidence="2">MSHA biogenesis protein MshJ</fullName>
    </submittedName>
</protein>
<keyword evidence="1" id="KW-1133">Transmembrane helix</keyword>
<accession>A0A0J1H2T2</accession>
<reference evidence="2 3" key="1">
    <citation type="submission" date="2015-05" db="EMBL/GenBank/DDBJ databases">
        <title>Photobacterium galathea sp. nov.</title>
        <authorList>
            <person name="Machado H."/>
            <person name="Gram L."/>
        </authorList>
    </citation>
    <scope>NUCLEOTIDE SEQUENCE [LARGE SCALE GENOMIC DNA]</scope>
    <source>
        <strain evidence="2 3">CGMCC 1.12159</strain>
    </source>
</reference>
<organism evidence="2 3">
    <name type="scientific">Photobacterium aquae</name>
    <dbReference type="NCBI Taxonomy" id="1195763"/>
    <lineage>
        <taxon>Bacteria</taxon>
        <taxon>Pseudomonadati</taxon>
        <taxon>Pseudomonadota</taxon>
        <taxon>Gammaproteobacteria</taxon>
        <taxon>Vibrionales</taxon>
        <taxon>Vibrionaceae</taxon>
        <taxon>Photobacterium</taxon>
    </lineage>
</organism>
<dbReference type="Proteomes" id="UP000036097">
    <property type="component" value="Unassembled WGS sequence"/>
</dbReference>
<sequence length="211" mass="24144">MNMWQQLCEKFDGLTRREQGLIALTGWVAVLFIGFVAVIEPQIQSLDHAEQRLVMLSQAVTNSDNQLLLVKRRLKQDPDQELDTRIRRLNAENAELDTQLAERVGSLVSPAEMPVLLEKVLAHSERLKLVALSSLPPEQLQSGEQGGFYIHRVKLILRGRYFDVVDYLNQLESLPVKYYWQSLDYKVNGYPWADVELVVYTLGESRDFIGG</sequence>
<gene>
    <name evidence="2" type="ORF">ABT56_08885</name>
</gene>
<dbReference type="STRING" id="1195763.ABT56_08885"/>
<dbReference type="EMBL" id="LDOT01000011">
    <property type="protein sequence ID" value="KLV06154.1"/>
    <property type="molecule type" value="Genomic_DNA"/>
</dbReference>
<evidence type="ECO:0000256" key="1">
    <source>
        <dbReference type="SAM" id="Phobius"/>
    </source>
</evidence>